<evidence type="ECO:0000313" key="9">
    <source>
        <dbReference type="Proteomes" id="UP000319731"/>
    </source>
</evidence>
<dbReference type="PIRSF" id="PIRSF015588">
    <property type="entry name" value="AP_complex_sigma"/>
    <property type="match status" value="1"/>
</dbReference>
<accession>A0A507CD50</accession>
<comment type="similarity">
    <text evidence="2 6">Belongs to the adaptor complexes small subunit family.</text>
</comment>
<dbReference type="GO" id="GO:0012505">
    <property type="term" value="C:endomembrane system"/>
    <property type="evidence" value="ECO:0007669"/>
    <property type="project" value="UniProtKB-SubCell"/>
</dbReference>
<keyword evidence="9" id="KW-1185">Reference proteome</keyword>
<dbReference type="Pfam" id="PF01217">
    <property type="entry name" value="Clat_adaptor_s"/>
    <property type="match status" value="1"/>
</dbReference>
<evidence type="ECO:0000256" key="3">
    <source>
        <dbReference type="ARBA" id="ARBA00022448"/>
    </source>
</evidence>
<keyword evidence="4 6" id="KW-0653">Protein transport</keyword>
<dbReference type="EMBL" id="QEAO01000002">
    <property type="protein sequence ID" value="TPX37542.1"/>
    <property type="molecule type" value="Genomic_DNA"/>
</dbReference>
<keyword evidence="5 6" id="KW-0472">Membrane</keyword>
<dbReference type="GeneID" id="42001714"/>
<gene>
    <name evidence="8" type="ORF">SmJEL517_g00488</name>
</gene>
<dbReference type="AlphaFoldDB" id="A0A507CD50"/>
<dbReference type="InterPro" id="IPR016635">
    <property type="entry name" value="AP_complex_ssu"/>
</dbReference>
<dbReference type="GO" id="GO:0006886">
    <property type="term" value="P:intracellular protein transport"/>
    <property type="evidence" value="ECO:0007669"/>
    <property type="project" value="UniProtKB-UniRule"/>
</dbReference>
<dbReference type="Proteomes" id="UP000319731">
    <property type="component" value="Unassembled WGS sequence"/>
</dbReference>
<dbReference type="STRING" id="1806994.A0A507CD50"/>
<evidence type="ECO:0000256" key="6">
    <source>
        <dbReference type="PIRNR" id="PIRNR015588"/>
    </source>
</evidence>
<evidence type="ECO:0000256" key="5">
    <source>
        <dbReference type="ARBA" id="ARBA00023136"/>
    </source>
</evidence>
<comment type="caution">
    <text evidence="8">The sequence shown here is derived from an EMBL/GenBank/DDBJ whole genome shotgun (WGS) entry which is preliminary data.</text>
</comment>
<protein>
    <recommendedName>
        <fullName evidence="6">AP complex subunit sigma</fullName>
    </recommendedName>
</protein>
<evidence type="ECO:0000256" key="4">
    <source>
        <dbReference type="ARBA" id="ARBA00022927"/>
    </source>
</evidence>
<dbReference type="Gene3D" id="3.30.450.60">
    <property type="match status" value="1"/>
</dbReference>
<dbReference type="InterPro" id="IPR011012">
    <property type="entry name" value="Longin-like_dom_sf"/>
</dbReference>
<evidence type="ECO:0000259" key="7">
    <source>
        <dbReference type="Pfam" id="PF01217"/>
    </source>
</evidence>
<keyword evidence="3 6" id="KW-0813">Transport</keyword>
<comment type="subcellular location">
    <subcellularLocation>
        <location evidence="1">Endomembrane system</location>
    </subcellularLocation>
</comment>
<reference evidence="8 9" key="1">
    <citation type="journal article" date="2019" name="Sci. Rep.">
        <title>Comparative genomics of chytrid fungi reveal insights into the obligate biotrophic and pathogenic lifestyle of Synchytrium endobioticum.</title>
        <authorList>
            <person name="van de Vossenberg B.T.L.H."/>
            <person name="Warris S."/>
            <person name="Nguyen H.D.T."/>
            <person name="van Gent-Pelzer M.P.E."/>
            <person name="Joly D.L."/>
            <person name="van de Geest H.C."/>
            <person name="Bonants P.J.M."/>
            <person name="Smith D.S."/>
            <person name="Levesque C.A."/>
            <person name="van der Lee T.A.J."/>
        </authorList>
    </citation>
    <scope>NUCLEOTIDE SEQUENCE [LARGE SCALE GENOMIC DNA]</scope>
    <source>
        <strain evidence="8 9">JEL517</strain>
    </source>
</reference>
<evidence type="ECO:0000256" key="1">
    <source>
        <dbReference type="ARBA" id="ARBA00004308"/>
    </source>
</evidence>
<dbReference type="PANTHER" id="PTHR11753">
    <property type="entry name" value="ADAPTOR COMPLEXES SMALL SUBUNIT FAMILY"/>
    <property type="match status" value="1"/>
</dbReference>
<sequence length="146" mass="16463">MLVALIIANGSRVRLKRFWKKLDGDQLSEARLQEILKLVSSRKSEMSSIMDFEELIVIHRKFASLNFIALCLPPENEFAVLEFLQYFVEALAAQFESLAEIDIMFQLDKVYMLLDELVSNGSIVQTSKVGAIQAVSLIERGGPVVK</sequence>
<dbReference type="SUPFAM" id="SSF64356">
    <property type="entry name" value="SNARE-like"/>
    <property type="match status" value="1"/>
</dbReference>
<dbReference type="InterPro" id="IPR022775">
    <property type="entry name" value="AP_mu_sigma_su"/>
</dbReference>
<evidence type="ECO:0000313" key="8">
    <source>
        <dbReference type="EMBL" id="TPX37542.1"/>
    </source>
</evidence>
<evidence type="ECO:0000256" key="2">
    <source>
        <dbReference type="ARBA" id="ARBA00006972"/>
    </source>
</evidence>
<feature type="domain" description="AP complex mu/sigma subunit" evidence="7">
    <location>
        <begin position="4"/>
        <end position="139"/>
    </location>
</feature>
<dbReference type="RefSeq" id="XP_031027453.1">
    <property type="nucleotide sequence ID" value="XM_031166417.1"/>
</dbReference>
<dbReference type="OrthoDB" id="371463at2759"/>
<proteinExistence type="inferred from homology"/>
<name>A0A507CD50_9FUNG</name>
<organism evidence="8 9">
    <name type="scientific">Synchytrium microbalum</name>
    <dbReference type="NCBI Taxonomy" id="1806994"/>
    <lineage>
        <taxon>Eukaryota</taxon>
        <taxon>Fungi</taxon>
        <taxon>Fungi incertae sedis</taxon>
        <taxon>Chytridiomycota</taxon>
        <taxon>Chytridiomycota incertae sedis</taxon>
        <taxon>Chytridiomycetes</taxon>
        <taxon>Synchytriales</taxon>
        <taxon>Synchytriaceae</taxon>
        <taxon>Synchytrium</taxon>
    </lineage>
</organism>